<gene>
    <name evidence="1" type="ORF">LMG29542_06460</name>
</gene>
<dbReference type="AlphaFoldDB" id="A0A6J5EW89"/>
<evidence type="ECO:0000313" key="2">
    <source>
        <dbReference type="Proteomes" id="UP000494363"/>
    </source>
</evidence>
<keyword evidence="2" id="KW-1185">Reference proteome</keyword>
<sequence length="84" mass="9654">MKSPNDKQQRLLLPILKREPEKARLTVSLAADVNADLIEYRRAYHEMAGAEIPVDMLVEYVLSQHMKRDKAFQAWKATQSGLTE</sequence>
<name>A0A6J5EW89_9BURK</name>
<evidence type="ECO:0000313" key="1">
    <source>
        <dbReference type="EMBL" id="CAB3770840.1"/>
    </source>
</evidence>
<dbReference type="Pfam" id="PF10038">
    <property type="entry name" value="DUF2274"/>
    <property type="match status" value="1"/>
</dbReference>
<dbReference type="EMBL" id="CADIKH010000048">
    <property type="protein sequence ID" value="CAB3770840.1"/>
    <property type="molecule type" value="Genomic_DNA"/>
</dbReference>
<proteinExistence type="predicted"/>
<organism evidence="1 2">
    <name type="scientific">Paraburkholderia humisilvae</name>
    <dbReference type="NCBI Taxonomy" id="627669"/>
    <lineage>
        <taxon>Bacteria</taxon>
        <taxon>Pseudomonadati</taxon>
        <taxon>Pseudomonadota</taxon>
        <taxon>Betaproteobacteria</taxon>
        <taxon>Burkholderiales</taxon>
        <taxon>Burkholderiaceae</taxon>
        <taxon>Paraburkholderia</taxon>
    </lineage>
</organism>
<dbReference type="Proteomes" id="UP000494363">
    <property type="component" value="Unassembled WGS sequence"/>
</dbReference>
<dbReference type="InterPro" id="IPR018733">
    <property type="entry name" value="DUF2274"/>
</dbReference>
<evidence type="ECO:0008006" key="3">
    <source>
        <dbReference type="Google" id="ProtNLM"/>
    </source>
</evidence>
<protein>
    <recommendedName>
        <fullName evidence="3">DUF2274 domain-containing protein</fullName>
    </recommendedName>
</protein>
<dbReference type="RefSeq" id="WP_175231858.1">
    <property type="nucleotide sequence ID" value="NZ_CADIKH010000048.1"/>
</dbReference>
<accession>A0A6J5EW89</accession>
<reference evidence="1 2" key="1">
    <citation type="submission" date="2020-04" db="EMBL/GenBank/DDBJ databases">
        <authorList>
            <person name="De Canck E."/>
        </authorList>
    </citation>
    <scope>NUCLEOTIDE SEQUENCE [LARGE SCALE GENOMIC DNA]</scope>
    <source>
        <strain evidence="1 2">LMG 29542</strain>
    </source>
</reference>